<dbReference type="EMBL" id="LN828717">
    <property type="protein sequence ID" value="CFW42395.1"/>
    <property type="molecule type" value="Genomic_DNA"/>
</dbReference>
<reference evidence="3 5" key="3">
    <citation type="journal article" date="2015" name="PLoS ONE">
        <title>Spontaneous Deletion of an "ORFanage" Region Facilitates Host Adaptation in a "Photosynthetic" Cyanophage.</title>
        <authorList>
            <person name="Puxty R.J."/>
            <person name="Perez-Sepulveda B."/>
            <person name="Rihtman B."/>
            <person name="Evans D.J."/>
            <person name="Millard A.D."/>
            <person name="Scanlan D.J."/>
        </authorList>
    </citation>
    <scope>NUCLEOTIDE SEQUENCE [LARGE SCALE GENOMIC DNA]</scope>
</reference>
<reference evidence="2 4" key="1">
    <citation type="journal article" date="2004" name="Proc. Natl. Acad. Sci. U.S.A.">
        <title>Genetic organization of the psbAD region in phages infecting marine Synechococcus strains.</title>
        <authorList>
            <person name="Millard A."/>
            <person name="Clokie M.R."/>
            <person name="Shub D.A."/>
            <person name="Mann N.H."/>
        </authorList>
    </citation>
    <scope>NUCLEOTIDE SEQUENCE [LARGE SCALE GENOMIC DNA]</scope>
</reference>
<dbReference type="Pfam" id="PF11189">
    <property type="entry name" value="DUF2973"/>
    <property type="match status" value="1"/>
</dbReference>
<evidence type="ECO:0000313" key="2">
    <source>
        <dbReference type="EMBL" id="CAF34249.1"/>
    </source>
</evidence>
<protein>
    <submittedName>
        <fullName evidence="2">Hypothetical-Protein / belonging to T4-LIKE GC: 312</fullName>
    </submittedName>
</protein>
<proteinExistence type="predicted"/>
<evidence type="ECO:0000256" key="1">
    <source>
        <dbReference type="SAM" id="Phobius"/>
    </source>
</evidence>
<evidence type="ECO:0000313" key="4">
    <source>
        <dbReference type="Proteomes" id="UP000000994"/>
    </source>
</evidence>
<dbReference type="InterPro" id="IPR021355">
    <property type="entry name" value="Phage_Syn9_Gp224"/>
</dbReference>
<reference evidence="2 4" key="2">
    <citation type="journal article" date="2005" name="J. Bacteriol.">
        <title>The genome of S-PM2, a 'photosynthetic' T4-type bacteriophage that infects marine Synechococcus strains.</title>
        <authorList>
            <person name="Mann N.H."/>
            <person name="Clokie M.R."/>
            <person name="Millard A."/>
            <person name="Cook A."/>
            <person name="Wilson W.H."/>
            <person name="Wheatley P.J."/>
            <person name="Letarov A."/>
            <person name="Krisch H.M."/>
        </authorList>
    </citation>
    <scope>NUCLEOTIDE SEQUENCE</scope>
</reference>
<organism evidence="2 4">
    <name type="scientific">Synechococcus phage S-PM2</name>
    <dbReference type="NCBI Taxonomy" id="238854"/>
    <lineage>
        <taxon>Viruses</taxon>
        <taxon>Duplodnaviria</taxon>
        <taxon>Heunggongvirae</taxon>
        <taxon>Uroviricota</taxon>
        <taxon>Caudoviricetes</taxon>
        <taxon>Pantevenvirales</taxon>
        <taxon>Kyanoviridae</taxon>
        <taxon>Nodensvirus</taxon>
        <taxon>Nodensvirus spm2</taxon>
    </lineage>
</organism>
<dbReference type="OrthoDB" id="23934at10239"/>
<sequence>MQTSVILFFSGVSIFLSILVGIIAGWHINDVVYNLIARKEEQEMSHPEMYDEDGIWINEELLSVRFVNEEEEEEDDYY</sequence>
<dbReference type="EMBL" id="AJ630128">
    <property type="protein sequence ID" value="CAF34249.1"/>
    <property type="molecule type" value="Genomic_DNA"/>
</dbReference>
<keyword evidence="1" id="KW-0812">Transmembrane</keyword>
<name>Q5GQF3_BPSYP</name>
<gene>
    <name evidence="3" type="ORF">S-PM2d184</name>
    <name evidence="2" type="ORF">S-PM2p184</name>
</gene>
<reference evidence="3" key="4">
    <citation type="submission" date="2015-02" db="EMBL/GenBank/DDBJ databases">
        <authorList>
            <person name="Chooi Y.-H."/>
        </authorList>
    </citation>
    <scope>NUCLEOTIDE SEQUENCE</scope>
</reference>
<keyword evidence="1" id="KW-1133">Transmembrane helix</keyword>
<dbReference type="Proteomes" id="UP000000994">
    <property type="component" value="Segment"/>
</dbReference>
<evidence type="ECO:0000313" key="3">
    <source>
        <dbReference type="EMBL" id="CFW42395.1"/>
    </source>
</evidence>
<keyword evidence="1" id="KW-0472">Membrane</keyword>
<keyword evidence="4" id="KW-1185">Reference proteome</keyword>
<dbReference type="KEGG" id="vg:3260347"/>
<accession>Q5GQF3</accession>
<evidence type="ECO:0000313" key="5">
    <source>
        <dbReference type="Proteomes" id="UP000246186"/>
    </source>
</evidence>
<organismHost>
    <name type="scientific">Synechococcus</name>
    <dbReference type="NCBI Taxonomy" id="1129"/>
</organismHost>
<dbReference type="Proteomes" id="UP000246186">
    <property type="component" value="Genome"/>
</dbReference>
<feature type="transmembrane region" description="Helical" evidence="1">
    <location>
        <begin position="6"/>
        <end position="28"/>
    </location>
</feature>
<dbReference type="RefSeq" id="YP_195219.1">
    <property type="nucleotide sequence ID" value="NC_006820.1"/>
</dbReference>